<evidence type="ECO:0000313" key="8">
    <source>
        <dbReference type="WBParaSite" id="SRDH1_38340.1"/>
    </source>
</evidence>
<dbReference type="Proteomes" id="UP000050792">
    <property type="component" value="Unassembled WGS sequence"/>
</dbReference>
<protein>
    <submittedName>
        <fullName evidence="8">C2H2-type domain-containing protein</fullName>
    </submittedName>
</protein>
<proteinExistence type="predicted"/>
<dbReference type="AlphaFoldDB" id="A0A183QM63"/>
<organism evidence="7 8">
    <name type="scientific">Schistosoma rodhaini</name>
    <dbReference type="NCBI Taxonomy" id="6188"/>
    <lineage>
        <taxon>Eukaryota</taxon>
        <taxon>Metazoa</taxon>
        <taxon>Spiralia</taxon>
        <taxon>Lophotrochozoa</taxon>
        <taxon>Platyhelminthes</taxon>
        <taxon>Trematoda</taxon>
        <taxon>Digenea</taxon>
        <taxon>Strigeidida</taxon>
        <taxon>Schistosomatoidea</taxon>
        <taxon>Schistosomatidae</taxon>
        <taxon>Schistosoma</taxon>
    </lineage>
</organism>
<sequence length="383" mass="43263">MECSGLSHATNPIFSYSNNLGICSNQIVANPYNYLKIEPSFPEEMGRTPMKEMNNIESNIGVENAVQNYEYNIPPPYTNSSYSGNFSNYAIKNDYPTCSLPGYTYYSQNDVINYPCISPHNYSYEHNYLPEHSNNIHHSFGCHQTCNCHSSYLPIRNQSKVFPIKVEPPDSDNENSCFSIKDEQVKKKYACTFPGCEKRYLKSSHLKAHYRIHTGERPLVCVYPYPRNITGKIPINSLTIPICGKTFARSDELTRHLRKHLNLRPFKCDLCSKTFSRSDHCKTHQRTHLNGLDKTMTPYSNNHSLTLNHTSNGKNNDYIHSTTHFIASAEVGVNPSINPLPMSSSSSYLPFPMNTEYSLSSSSSSSLTSDSLSLASSSVHFPI</sequence>
<keyword evidence="7" id="KW-1185">Reference proteome</keyword>
<dbReference type="FunFam" id="3.30.160.60:FF:000032">
    <property type="entry name" value="Krueppel-like factor 4"/>
    <property type="match status" value="1"/>
</dbReference>
<accession>A0A183QM63</accession>
<evidence type="ECO:0000256" key="6">
    <source>
        <dbReference type="ARBA" id="ARBA00023163"/>
    </source>
</evidence>
<reference evidence="7" key="1">
    <citation type="submission" date="2022-06" db="EMBL/GenBank/DDBJ databases">
        <authorList>
            <person name="Berger JAMES D."/>
            <person name="Berger JAMES D."/>
        </authorList>
    </citation>
    <scope>NUCLEOTIDE SEQUENCE [LARGE SCALE GENOMIC DNA]</scope>
</reference>
<name>A0A183QM63_9TREM</name>
<dbReference type="SMART" id="SM00355">
    <property type="entry name" value="ZnF_C2H2"/>
    <property type="match status" value="3"/>
</dbReference>
<evidence type="ECO:0000256" key="2">
    <source>
        <dbReference type="ARBA" id="ARBA00022737"/>
    </source>
</evidence>
<keyword evidence="4" id="KW-0862">Zinc</keyword>
<dbReference type="SUPFAM" id="SSF57667">
    <property type="entry name" value="beta-beta-alpha zinc fingers"/>
    <property type="match status" value="2"/>
</dbReference>
<dbReference type="PROSITE" id="PS00028">
    <property type="entry name" value="ZINC_FINGER_C2H2_1"/>
    <property type="match status" value="2"/>
</dbReference>
<keyword evidence="5" id="KW-0805">Transcription regulation</keyword>
<evidence type="ECO:0000313" key="7">
    <source>
        <dbReference type="Proteomes" id="UP000050792"/>
    </source>
</evidence>
<evidence type="ECO:0000256" key="4">
    <source>
        <dbReference type="ARBA" id="ARBA00022833"/>
    </source>
</evidence>
<dbReference type="PROSITE" id="PS50157">
    <property type="entry name" value="ZINC_FINGER_C2H2_2"/>
    <property type="match status" value="3"/>
</dbReference>
<dbReference type="WBParaSite" id="SRDH1_38340.1">
    <property type="protein sequence ID" value="SRDH1_38340.1"/>
    <property type="gene ID" value="SRDH1_38340"/>
</dbReference>
<dbReference type="GO" id="GO:0008270">
    <property type="term" value="F:zinc ion binding"/>
    <property type="evidence" value="ECO:0007669"/>
    <property type="project" value="UniProtKB-KW"/>
</dbReference>
<evidence type="ECO:0000256" key="3">
    <source>
        <dbReference type="ARBA" id="ARBA00022771"/>
    </source>
</evidence>
<dbReference type="GO" id="GO:0000978">
    <property type="term" value="F:RNA polymerase II cis-regulatory region sequence-specific DNA binding"/>
    <property type="evidence" value="ECO:0007669"/>
    <property type="project" value="TreeGrafter"/>
</dbReference>
<dbReference type="InterPro" id="IPR036236">
    <property type="entry name" value="Znf_C2H2_sf"/>
</dbReference>
<reference evidence="8" key="2">
    <citation type="submission" date="2023-11" db="UniProtKB">
        <authorList>
            <consortium name="WormBaseParasite"/>
        </authorList>
    </citation>
    <scope>IDENTIFICATION</scope>
</reference>
<dbReference type="Pfam" id="PF00096">
    <property type="entry name" value="zf-C2H2"/>
    <property type="match status" value="2"/>
</dbReference>
<dbReference type="GO" id="GO:0000981">
    <property type="term" value="F:DNA-binding transcription factor activity, RNA polymerase II-specific"/>
    <property type="evidence" value="ECO:0007669"/>
    <property type="project" value="TreeGrafter"/>
</dbReference>
<keyword evidence="3" id="KW-0863">Zinc-finger</keyword>
<dbReference type="InterPro" id="IPR013087">
    <property type="entry name" value="Znf_C2H2_type"/>
</dbReference>
<keyword evidence="1" id="KW-0479">Metal-binding</keyword>
<dbReference type="PANTHER" id="PTHR23235:SF49">
    <property type="entry name" value="WILMS TUMOR PROTEIN"/>
    <property type="match status" value="1"/>
</dbReference>
<keyword evidence="2" id="KW-0677">Repeat</keyword>
<evidence type="ECO:0000256" key="5">
    <source>
        <dbReference type="ARBA" id="ARBA00023015"/>
    </source>
</evidence>
<dbReference type="PANTHER" id="PTHR23235">
    <property type="entry name" value="KRUEPPEL-LIKE TRANSCRIPTION FACTOR"/>
    <property type="match status" value="1"/>
</dbReference>
<dbReference type="Gene3D" id="3.30.160.60">
    <property type="entry name" value="Classic Zinc Finger"/>
    <property type="match status" value="3"/>
</dbReference>
<evidence type="ECO:0000256" key="1">
    <source>
        <dbReference type="ARBA" id="ARBA00022723"/>
    </source>
</evidence>
<keyword evidence="6" id="KW-0804">Transcription</keyword>